<dbReference type="EMBL" id="JAUESC010000003">
    <property type="protein sequence ID" value="KAK0602076.1"/>
    <property type="molecule type" value="Genomic_DNA"/>
</dbReference>
<reference evidence="1" key="2">
    <citation type="submission" date="2023-06" db="EMBL/GenBank/DDBJ databases">
        <authorList>
            <person name="Swenson N.G."/>
            <person name="Wegrzyn J.L."/>
            <person name="Mcevoy S.L."/>
        </authorList>
    </citation>
    <scope>NUCLEOTIDE SEQUENCE</scope>
    <source>
        <strain evidence="1">NS2018</strain>
        <tissue evidence="1">Leaf</tissue>
    </source>
</reference>
<evidence type="ECO:0000313" key="2">
    <source>
        <dbReference type="Proteomes" id="UP001168877"/>
    </source>
</evidence>
<keyword evidence="2" id="KW-1185">Reference proteome</keyword>
<organism evidence="1 2">
    <name type="scientific">Acer saccharum</name>
    <name type="common">Sugar maple</name>
    <dbReference type="NCBI Taxonomy" id="4024"/>
    <lineage>
        <taxon>Eukaryota</taxon>
        <taxon>Viridiplantae</taxon>
        <taxon>Streptophyta</taxon>
        <taxon>Embryophyta</taxon>
        <taxon>Tracheophyta</taxon>
        <taxon>Spermatophyta</taxon>
        <taxon>Magnoliopsida</taxon>
        <taxon>eudicotyledons</taxon>
        <taxon>Gunneridae</taxon>
        <taxon>Pentapetalae</taxon>
        <taxon>rosids</taxon>
        <taxon>malvids</taxon>
        <taxon>Sapindales</taxon>
        <taxon>Sapindaceae</taxon>
        <taxon>Hippocastanoideae</taxon>
        <taxon>Acereae</taxon>
        <taxon>Acer</taxon>
    </lineage>
</organism>
<dbReference type="AlphaFoldDB" id="A0AA39SZS6"/>
<dbReference type="Proteomes" id="UP001168877">
    <property type="component" value="Unassembled WGS sequence"/>
</dbReference>
<proteinExistence type="predicted"/>
<name>A0AA39SZS6_ACESA</name>
<accession>A0AA39SZS6</accession>
<gene>
    <name evidence="1" type="ORF">LWI29_030119</name>
</gene>
<reference evidence="1" key="1">
    <citation type="journal article" date="2022" name="Plant J.">
        <title>Strategies of tolerance reflected in two North American maple genomes.</title>
        <authorList>
            <person name="McEvoy S.L."/>
            <person name="Sezen U.U."/>
            <person name="Trouern-Trend A."/>
            <person name="McMahon S.M."/>
            <person name="Schaberg P.G."/>
            <person name="Yang J."/>
            <person name="Wegrzyn J.L."/>
            <person name="Swenson N.G."/>
        </authorList>
    </citation>
    <scope>NUCLEOTIDE SEQUENCE</scope>
    <source>
        <strain evidence="1">NS2018</strain>
    </source>
</reference>
<comment type="caution">
    <text evidence="1">The sequence shown here is derived from an EMBL/GenBank/DDBJ whole genome shotgun (WGS) entry which is preliminary data.</text>
</comment>
<sequence>MEEDAKQVEVKWLESILALRKSQNQFDGETVLEMVSFQNGPLVDVGGASSSRSPLTSRPRVHKGYVLSVNKGLSGLKKVKIGKAGRKGANQTVNRADSEGGARVVVEKGVIEKGKSKWVSKPRKKPMSFEIQNGKLNLEKKKSSIKGYASSSEVSSSLEEVAGYRPFLNSQKLRGETSRKCVSCVGVDHDDRLLGDGPEADIRSNRRLSPRKFPLICLEKAQLGIKPRSVRICFSCGISTKEEIVKASIAVENEVSGKSSNCIMENNLGVINSTEAQSCYEGMDSEEVFFQASIAIENLFSSARIVLDRSYSSVELVSEIDRLVSEEELIQDTVVVESARRGSRKKGRLSSCHSNKHSMKTRNFKAQNSVNLEEEVAKTMETSEAIGFDFSGFEEELVEVEEMNKAVEKEAEIPKVGVSGSAYSEELVLATVAVEEDTAPSETRIPNSASKKKGKFSNGSIIKHRMKTRNSGIIEEEVSKVMEVGSMLGFDFTSIEQEMSEAIASREAEDLARMEDQEGR</sequence>
<protein>
    <submittedName>
        <fullName evidence="1">Uncharacterized protein</fullName>
    </submittedName>
</protein>
<evidence type="ECO:0000313" key="1">
    <source>
        <dbReference type="EMBL" id="KAK0602076.1"/>
    </source>
</evidence>